<feature type="transmembrane region" description="Helical" evidence="1">
    <location>
        <begin position="117"/>
        <end position="142"/>
    </location>
</feature>
<proteinExistence type="predicted"/>
<reference evidence="3 4" key="1">
    <citation type="submission" date="2015-12" db="EMBL/GenBank/DDBJ databases">
        <title>Genome sequence of Oceanibaculum pacificum MCCC 1A02656.</title>
        <authorList>
            <person name="Lu L."/>
            <person name="Lai Q."/>
            <person name="Shao Z."/>
            <person name="Qian P."/>
        </authorList>
    </citation>
    <scope>NUCLEOTIDE SEQUENCE [LARGE SCALE GENOMIC DNA]</scope>
    <source>
        <strain evidence="3 4">MCCC 1A02656</strain>
    </source>
</reference>
<dbReference type="PANTHER" id="PTHR36435:SF1">
    <property type="entry name" value="CAAX AMINO TERMINAL PROTEASE FAMILY PROTEIN"/>
    <property type="match status" value="1"/>
</dbReference>
<feature type="transmembrane region" description="Helical" evidence="1">
    <location>
        <begin position="15"/>
        <end position="34"/>
    </location>
</feature>
<evidence type="ECO:0000259" key="2">
    <source>
        <dbReference type="Pfam" id="PF02517"/>
    </source>
</evidence>
<dbReference type="AlphaFoldDB" id="A0A154W1Y8"/>
<name>A0A154W1Y8_9PROT</name>
<gene>
    <name evidence="3" type="ORF">AUP43_10105</name>
</gene>
<feature type="transmembrane region" description="Helical" evidence="1">
    <location>
        <begin position="162"/>
        <end position="190"/>
    </location>
</feature>
<dbReference type="STRING" id="580166.AUP43_10105"/>
<dbReference type="EMBL" id="LPXN01000115">
    <property type="protein sequence ID" value="KZD07516.1"/>
    <property type="molecule type" value="Genomic_DNA"/>
</dbReference>
<dbReference type="PANTHER" id="PTHR36435">
    <property type="entry name" value="SLR1288 PROTEIN"/>
    <property type="match status" value="1"/>
</dbReference>
<feature type="domain" description="CAAX prenyl protease 2/Lysostaphin resistance protein A-like" evidence="2">
    <location>
        <begin position="129"/>
        <end position="214"/>
    </location>
</feature>
<dbReference type="InterPro" id="IPR003675">
    <property type="entry name" value="Rce1/LyrA-like_dom"/>
</dbReference>
<dbReference type="InterPro" id="IPR052710">
    <property type="entry name" value="CAAX_protease"/>
</dbReference>
<dbReference type="Pfam" id="PF02517">
    <property type="entry name" value="Rce1-like"/>
    <property type="match status" value="1"/>
</dbReference>
<feature type="transmembrane region" description="Helical" evidence="1">
    <location>
        <begin position="202"/>
        <end position="226"/>
    </location>
</feature>
<feature type="transmembrane region" description="Helical" evidence="1">
    <location>
        <begin position="82"/>
        <end position="105"/>
    </location>
</feature>
<organism evidence="3 4">
    <name type="scientific">Oceanibaculum pacificum</name>
    <dbReference type="NCBI Taxonomy" id="580166"/>
    <lineage>
        <taxon>Bacteria</taxon>
        <taxon>Pseudomonadati</taxon>
        <taxon>Pseudomonadota</taxon>
        <taxon>Alphaproteobacteria</taxon>
        <taxon>Rhodospirillales</taxon>
        <taxon>Oceanibaculaceae</taxon>
        <taxon>Oceanibaculum</taxon>
    </lineage>
</organism>
<accession>A0A154W1Y8</accession>
<dbReference type="RefSeq" id="WP_067556774.1">
    <property type="nucleotide sequence ID" value="NZ_LPXN01000115.1"/>
</dbReference>
<sequence>MTHSQPALRPGWREIAAGLAMLVVVGFCGGILIARLPIDPVAIGLIFTALSGIAGMAGFLAAFLLRIRAWEAFGVRPTSGRWLLIGAAAGLAAFLLKSLAILAYIALTGDDVSPQQIYATGASGGAGAALLATIFLTVVTPLGEEFLFRGVVTRALLRYGPFVGVGGGALIFALFHGINIVFPAALVAGVIAGEVFRRSGSIWPAVMVHAVVNLPTIPVMLLASAAP</sequence>
<keyword evidence="1" id="KW-0812">Transmembrane</keyword>
<keyword evidence="1" id="KW-0472">Membrane</keyword>
<keyword evidence="4" id="KW-1185">Reference proteome</keyword>
<evidence type="ECO:0000313" key="4">
    <source>
        <dbReference type="Proteomes" id="UP000076400"/>
    </source>
</evidence>
<dbReference type="OrthoDB" id="193898at2"/>
<keyword evidence="1" id="KW-1133">Transmembrane helix</keyword>
<feature type="transmembrane region" description="Helical" evidence="1">
    <location>
        <begin position="41"/>
        <end position="62"/>
    </location>
</feature>
<dbReference type="Proteomes" id="UP000076400">
    <property type="component" value="Unassembled WGS sequence"/>
</dbReference>
<evidence type="ECO:0000256" key="1">
    <source>
        <dbReference type="SAM" id="Phobius"/>
    </source>
</evidence>
<comment type="caution">
    <text evidence="3">The sequence shown here is derived from an EMBL/GenBank/DDBJ whole genome shotgun (WGS) entry which is preliminary data.</text>
</comment>
<evidence type="ECO:0000313" key="3">
    <source>
        <dbReference type="EMBL" id="KZD07516.1"/>
    </source>
</evidence>
<protein>
    <submittedName>
        <fullName evidence="3">Abortive infection protein</fullName>
    </submittedName>
</protein>
<dbReference type="GO" id="GO:0080120">
    <property type="term" value="P:CAAX-box protein maturation"/>
    <property type="evidence" value="ECO:0007669"/>
    <property type="project" value="UniProtKB-ARBA"/>
</dbReference>
<dbReference type="GO" id="GO:0004175">
    <property type="term" value="F:endopeptidase activity"/>
    <property type="evidence" value="ECO:0007669"/>
    <property type="project" value="UniProtKB-ARBA"/>
</dbReference>